<feature type="domain" description="EAL" evidence="4">
    <location>
        <begin position="438"/>
        <end position="692"/>
    </location>
</feature>
<accession>A0ABT5JWB4</accession>
<feature type="domain" description="PAC" evidence="3">
    <location>
        <begin position="213"/>
        <end position="264"/>
    </location>
</feature>
<dbReference type="Gene3D" id="3.30.70.270">
    <property type="match status" value="1"/>
</dbReference>
<protein>
    <submittedName>
        <fullName evidence="6">EAL domain-containing protein</fullName>
    </submittedName>
</protein>
<feature type="domain" description="Response regulatory" evidence="2">
    <location>
        <begin position="10"/>
        <end position="126"/>
    </location>
</feature>
<dbReference type="SUPFAM" id="SSF55785">
    <property type="entry name" value="PYP-like sensor domain (PAS domain)"/>
    <property type="match status" value="1"/>
</dbReference>
<dbReference type="Pfam" id="PF00072">
    <property type="entry name" value="Response_reg"/>
    <property type="match status" value="2"/>
</dbReference>
<feature type="modified residue" description="4-aspartylphosphate" evidence="1">
    <location>
        <position position="756"/>
    </location>
</feature>
<dbReference type="CDD" id="cd01949">
    <property type="entry name" value="GGDEF"/>
    <property type="match status" value="1"/>
</dbReference>
<dbReference type="Gene3D" id="3.30.450.20">
    <property type="entry name" value="PAS domain"/>
    <property type="match status" value="1"/>
</dbReference>
<dbReference type="PROSITE" id="PS50887">
    <property type="entry name" value="GGDEF"/>
    <property type="match status" value="1"/>
</dbReference>
<dbReference type="InterPro" id="IPR035965">
    <property type="entry name" value="PAS-like_dom_sf"/>
</dbReference>
<dbReference type="SMART" id="SM00267">
    <property type="entry name" value="GGDEF"/>
    <property type="match status" value="1"/>
</dbReference>
<evidence type="ECO:0000256" key="1">
    <source>
        <dbReference type="PROSITE-ProRule" id="PRU00169"/>
    </source>
</evidence>
<dbReference type="PANTHER" id="PTHR44757:SF2">
    <property type="entry name" value="BIOFILM ARCHITECTURE MAINTENANCE PROTEIN MBAA"/>
    <property type="match status" value="1"/>
</dbReference>
<dbReference type="RefSeq" id="WP_273669672.1">
    <property type="nucleotide sequence ID" value="NZ_JAQQXR010000001.1"/>
</dbReference>
<dbReference type="PROSITE" id="PS50113">
    <property type="entry name" value="PAC"/>
    <property type="match status" value="1"/>
</dbReference>
<gene>
    <name evidence="6" type="ORF">OIK44_05390</name>
</gene>
<feature type="domain" description="Response regulatory" evidence="2">
    <location>
        <begin position="707"/>
        <end position="822"/>
    </location>
</feature>
<dbReference type="InterPro" id="IPR052155">
    <property type="entry name" value="Biofilm_reg_signaling"/>
</dbReference>
<feature type="domain" description="GGDEF" evidence="5">
    <location>
        <begin position="296"/>
        <end position="429"/>
    </location>
</feature>
<dbReference type="Pfam" id="PF00563">
    <property type="entry name" value="EAL"/>
    <property type="match status" value="1"/>
</dbReference>
<dbReference type="SUPFAM" id="SSF55073">
    <property type="entry name" value="Nucleotide cyclase"/>
    <property type="match status" value="1"/>
</dbReference>
<dbReference type="Pfam" id="PF08447">
    <property type="entry name" value="PAS_3"/>
    <property type="match status" value="1"/>
</dbReference>
<dbReference type="Gene3D" id="3.40.50.2300">
    <property type="match status" value="2"/>
</dbReference>
<keyword evidence="7" id="KW-1185">Reference proteome</keyword>
<dbReference type="InterPro" id="IPR000160">
    <property type="entry name" value="GGDEF_dom"/>
</dbReference>
<dbReference type="PROSITE" id="PS50110">
    <property type="entry name" value="RESPONSE_REGULATORY"/>
    <property type="match status" value="2"/>
</dbReference>
<dbReference type="Gene3D" id="2.10.70.100">
    <property type="match status" value="1"/>
</dbReference>
<dbReference type="SMART" id="SM00052">
    <property type="entry name" value="EAL"/>
    <property type="match status" value="1"/>
</dbReference>
<evidence type="ECO:0000259" key="4">
    <source>
        <dbReference type="PROSITE" id="PS50883"/>
    </source>
</evidence>
<dbReference type="InterPro" id="IPR001789">
    <property type="entry name" value="Sig_transdc_resp-reg_receiver"/>
</dbReference>
<dbReference type="SMART" id="SM00448">
    <property type="entry name" value="REC"/>
    <property type="match status" value="2"/>
</dbReference>
<dbReference type="EMBL" id="JAQQXR010000001">
    <property type="protein sequence ID" value="MDC8757022.1"/>
    <property type="molecule type" value="Genomic_DNA"/>
</dbReference>
<dbReference type="CDD" id="cd01948">
    <property type="entry name" value="EAL"/>
    <property type="match status" value="1"/>
</dbReference>
<evidence type="ECO:0000313" key="7">
    <source>
        <dbReference type="Proteomes" id="UP001221208"/>
    </source>
</evidence>
<dbReference type="SUPFAM" id="SSF52172">
    <property type="entry name" value="CheY-like"/>
    <property type="match status" value="2"/>
</dbReference>
<dbReference type="InterPro" id="IPR000700">
    <property type="entry name" value="PAS-assoc_C"/>
</dbReference>
<dbReference type="InterPro" id="IPR011006">
    <property type="entry name" value="CheY-like_superfamily"/>
</dbReference>
<dbReference type="SUPFAM" id="SSF141868">
    <property type="entry name" value="EAL domain-like"/>
    <property type="match status" value="1"/>
</dbReference>
<dbReference type="InterPro" id="IPR043128">
    <property type="entry name" value="Rev_trsase/Diguanyl_cyclase"/>
</dbReference>
<name>A0ABT5JWB4_9BURK</name>
<dbReference type="NCBIfam" id="TIGR00254">
    <property type="entry name" value="GGDEF"/>
    <property type="match status" value="1"/>
</dbReference>
<dbReference type="Proteomes" id="UP001221208">
    <property type="component" value="Unassembled WGS sequence"/>
</dbReference>
<dbReference type="InterPro" id="IPR001633">
    <property type="entry name" value="EAL_dom"/>
</dbReference>
<dbReference type="CDD" id="cd17569">
    <property type="entry name" value="REC_HupR-like"/>
    <property type="match status" value="1"/>
</dbReference>
<sequence>MNPEPSPQPLILVVDDDAMTRFLVIEALEPEGFRIEETASGLEAIGAFQRGAPDLILLDVTMPGMSGFECCEQLRRLPGGAHVPIVVLTGNDDDDSIKQALEAGASDFIAKPMQWRLLAHRIRYLLQASSALTELSRIQESLSHAQALARLGNWEYRVGNSSGYWSPEMLRILGLASDTGPTSFDRLLLCLPVEQRPQLLEAFMGLYASGTSYCMEHRILQPDGSERIVFHQAEATQEGGRVLLLRGTVQDITERKQQELRIEYLANHDALTDLPNRKLLNDRINQVIAHARHTGLHLATLVLDLDRFKFVNDSYGHPVGDALLQAVAGRLKMAVREGDTVARQGGDEFVILLTDLPDAQTAEEIVKKVLSMFIDPCLLGEHTLHISTSIGVSVFPADGDSGELLLKTADAALYSAKDKGRNGYQFYNHKMGVLVEERAEIEHALHQALAHHELELHYQPKVDLGSGKIYGMEALLRWRRPEIGLVPPDRFIPLAEDTGLIIPIGEWVLRTACAQLGAWHANGFPHLTMAVNVSARQFLQINMPDLVREVLADSGVPAECLELELTESLLMQNRDLVVQSLEQLKEIGVTLSLDDFGTGYSSLSYLKQFPIDVVKIDQSFIRDVTDNVDGASLTKSIIAMAKSLHMTTVAEGVETEGQLGFLNTNLCDAIQGYYFSRPLPSGEMDTLLHAGARLPPDNCHAESRQRVLLLVDDEEHVLSALQRTLRKEGYRILSTTKPQEALELLAIHPVGVIISDARMPDMPGTELLRRVKGLYPEVVRIMLSGYTELNSVTAAINEGAVYKFITKPWDEGLLKEHIQESFRRFEVGIQRPKAWPAEAPYAALAAGTA</sequence>
<comment type="caution">
    <text evidence="6">The sequence shown here is derived from an EMBL/GenBank/DDBJ whole genome shotgun (WGS) entry which is preliminary data.</text>
</comment>
<dbReference type="InterPro" id="IPR029787">
    <property type="entry name" value="Nucleotide_cyclase"/>
</dbReference>
<keyword evidence="1" id="KW-0597">Phosphoprotein</keyword>
<evidence type="ECO:0000259" key="3">
    <source>
        <dbReference type="PROSITE" id="PS50113"/>
    </source>
</evidence>
<evidence type="ECO:0000259" key="2">
    <source>
        <dbReference type="PROSITE" id="PS50110"/>
    </source>
</evidence>
<dbReference type="InterPro" id="IPR035919">
    <property type="entry name" value="EAL_sf"/>
</dbReference>
<organism evidence="6 7">
    <name type="scientific">Janthinobacterium fluminis</name>
    <dbReference type="NCBI Taxonomy" id="2987524"/>
    <lineage>
        <taxon>Bacteria</taxon>
        <taxon>Pseudomonadati</taxon>
        <taxon>Pseudomonadota</taxon>
        <taxon>Betaproteobacteria</taxon>
        <taxon>Burkholderiales</taxon>
        <taxon>Oxalobacteraceae</taxon>
        <taxon>Janthinobacterium</taxon>
    </lineage>
</organism>
<dbReference type="PANTHER" id="PTHR44757">
    <property type="entry name" value="DIGUANYLATE CYCLASE DGCP"/>
    <property type="match status" value="1"/>
</dbReference>
<feature type="modified residue" description="4-aspartylphosphate" evidence="1">
    <location>
        <position position="59"/>
    </location>
</feature>
<reference evidence="6 7" key="1">
    <citation type="submission" date="2022-10" db="EMBL/GenBank/DDBJ databases">
        <title>Janthinobacterium sp. hw3 Genome sequencing.</title>
        <authorList>
            <person name="Park S."/>
        </authorList>
    </citation>
    <scope>NUCLEOTIDE SEQUENCE [LARGE SCALE GENOMIC DNA]</scope>
    <source>
        <strain evidence="7">hw3</strain>
    </source>
</reference>
<dbReference type="InterPro" id="IPR013655">
    <property type="entry name" value="PAS_fold_3"/>
</dbReference>
<proteinExistence type="predicted"/>
<dbReference type="Gene3D" id="3.20.20.450">
    <property type="entry name" value="EAL domain"/>
    <property type="match status" value="1"/>
</dbReference>
<dbReference type="PROSITE" id="PS50883">
    <property type="entry name" value="EAL"/>
    <property type="match status" value="1"/>
</dbReference>
<evidence type="ECO:0000313" key="6">
    <source>
        <dbReference type="EMBL" id="MDC8757022.1"/>
    </source>
</evidence>
<evidence type="ECO:0000259" key="5">
    <source>
        <dbReference type="PROSITE" id="PS50887"/>
    </source>
</evidence>
<dbReference type="Pfam" id="PF00990">
    <property type="entry name" value="GGDEF"/>
    <property type="match status" value="1"/>
</dbReference>